<dbReference type="Proteomes" id="UP001325680">
    <property type="component" value="Chromosome"/>
</dbReference>
<dbReference type="Pfam" id="PF02222">
    <property type="entry name" value="ATP-grasp"/>
    <property type="match status" value="1"/>
</dbReference>
<gene>
    <name evidence="4 5" type="primary">purK</name>
    <name evidence="7" type="ORF">U0035_21630</name>
</gene>
<dbReference type="Pfam" id="PF22660">
    <property type="entry name" value="RS_preATP-grasp-like"/>
    <property type="match status" value="1"/>
</dbReference>
<dbReference type="InterPro" id="IPR005875">
    <property type="entry name" value="PurK"/>
</dbReference>
<keyword evidence="4 5" id="KW-0436">Ligase</keyword>
<evidence type="ECO:0000313" key="7">
    <source>
        <dbReference type="EMBL" id="WQD38276.1"/>
    </source>
</evidence>
<name>A0ABZ0W892_9BACT</name>
<dbReference type="InterPro" id="IPR040686">
    <property type="entry name" value="PurK_C"/>
</dbReference>
<feature type="binding site" evidence="4">
    <location>
        <position position="101"/>
    </location>
    <ligand>
        <name>ATP</name>
        <dbReference type="ChEBI" id="CHEBI:30616"/>
    </ligand>
</feature>
<keyword evidence="2 4" id="KW-0658">Purine biosynthesis</keyword>
<feature type="binding site" evidence="4">
    <location>
        <position position="139"/>
    </location>
    <ligand>
        <name>ATP</name>
        <dbReference type="ChEBI" id="CHEBI:30616"/>
    </ligand>
</feature>
<dbReference type="InterPro" id="IPR011761">
    <property type="entry name" value="ATP-grasp"/>
</dbReference>
<evidence type="ECO:0000256" key="2">
    <source>
        <dbReference type="ARBA" id="ARBA00022755"/>
    </source>
</evidence>
<evidence type="ECO:0000313" key="8">
    <source>
        <dbReference type="Proteomes" id="UP001325680"/>
    </source>
</evidence>
<keyword evidence="1 4" id="KW-0547">Nucleotide-binding</keyword>
<comment type="pathway">
    <text evidence="4 5">Purine metabolism; IMP biosynthesis via de novo pathway; 5-amino-1-(5-phospho-D-ribosyl)imidazole-4-carboxylate from 5-amino-1-(5-phospho-D-ribosyl)imidazole (N5-CAIR route): step 1/2.</text>
</comment>
<dbReference type="RefSeq" id="WP_114791047.1">
    <property type="nucleotide sequence ID" value="NZ_CP139960.1"/>
</dbReference>
<comment type="caution">
    <text evidence="4">Lacks conserved residue(s) required for the propagation of feature annotation.</text>
</comment>
<protein>
    <recommendedName>
        <fullName evidence="4 5">N5-carboxyaminoimidazole ribonucleotide synthase</fullName>
        <shortName evidence="4 5">N5-CAIR synthase</shortName>
        <ecNumber evidence="4 5">6.3.4.18</ecNumber>
    </recommendedName>
    <alternativeName>
        <fullName evidence="4 5">5-(carboxyamino)imidazole ribonucleotide synthetase</fullName>
    </alternativeName>
</protein>
<dbReference type="Pfam" id="PF17769">
    <property type="entry name" value="PurK_C"/>
    <property type="match status" value="1"/>
</dbReference>
<dbReference type="InterPro" id="IPR013815">
    <property type="entry name" value="ATP_grasp_subdomain_1"/>
</dbReference>
<dbReference type="PANTHER" id="PTHR11609:SF5">
    <property type="entry name" value="PHOSPHORIBOSYLAMINOIMIDAZOLE CARBOXYLASE"/>
    <property type="match status" value="1"/>
</dbReference>
<proteinExistence type="inferred from homology"/>
<dbReference type="NCBIfam" id="TIGR01161">
    <property type="entry name" value="purK"/>
    <property type="match status" value="1"/>
</dbReference>
<keyword evidence="8" id="KW-1185">Reference proteome</keyword>
<dbReference type="PANTHER" id="PTHR11609">
    <property type="entry name" value="PURINE BIOSYNTHESIS PROTEIN 6/7, PUR6/7"/>
    <property type="match status" value="1"/>
</dbReference>
<comment type="function">
    <text evidence="5">Catalyzes the ATP-dependent conversion of 5-aminoimidazole ribonucleotide (AIR) and HCO(3)- to N5-carboxyaminoimidazole ribonucleotide (N5-CAIR).</text>
</comment>
<feature type="binding site" evidence="4">
    <location>
        <position position="178"/>
    </location>
    <ligand>
        <name>ATP</name>
        <dbReference type="ChEBI" id="CHEBI:30616"/>
    </ligand>
</feature>
<dbReference type="SUPFAM" id="SSF56059">
    <property type="entry name" value="Glutathione synthetase ATP-binding domain-like"/>
    <property type="match status" value="1"/>
</dbReference>
<dbReference type="HAMAP" id="MF_01928">
    <property type="entry name" value="PurK"/>
    <property type="match status" value="1"/>
</dbReference>
<evidence type="ECO:0000259" key="6">
    <source>
        <dbReference type="PROSITE" id="PS50975"/>
    </source>
</evidence>
<feature type="domain" description="ATP-grasp" evidence="6">
    <location>
        <begin position="105"/>
        <end position="287"/>
    </location>
</feature>
<evidence type="ECO:0000256" key="4">
    <source>
        <dbReference type="HAMAP-Rule" id="MF_01928"/>
    </source>
</evidence>
<dbReference type="GO" id="GO:0034028">
    <property type="term" value="F:5-(carboxyamino)imidazole ribonucleotide synthase activity"/>
    <property type="evidence" value="ECO:0007669"/>
    <property type="project" value="UniProtKB-EC"/>
</dbReference>
<accession>A0ABZ0W892</accession>
<dbReference type="Gene3D" id="3.30.470.20">
    <property type="entry name" value="ATP-grasp fold, B domain"/>
    <property type="match status" value="1"/>
</dbReference>
<evidence type="ECO:0000256" key="3">
    <source>
        <dbReference type="ARBA" id="ARBA00022840"/>
    </source>
</evidence>
<comment type="similarity">
    <text evidence="4 5">Belongs to the PurK/PurT family.</text>
</comment>
<dbReference type="Gene3D" id="3.30.1490.20">
    <property type="entry name" value="ATP-grasp fold, A domain"/>
    <property type="match status" value="1"/>
</dbReference>
<feature type="binding site" evidence="4">
    <location>
        <begin position="170"/>
        <end position="173"/>
    </location>
    <ligand>
        <name>ATP</name>
        <dbReference type="ChEBI" id="CHEBI:30616"/>
    </ligand>
</feature>
<dbReference type="Gene3D" id="3.40.50.20">
    <property type="match status" value="1"/>
</dbReference>
<comment type="catalytic activity">
    <reaction evidence="4 5">
        <text>5-amino-1-(5-phospho-beta-D-ribosyl)imidazole + hydrogencarbonate + ATP = 5-carboxyamino-1-(5-phospho-D-ribosyl)imidazole + ADP + phosphate + 2 H(+)</text>
        <dbReference type="Rhea" id="RHEA:19317"/>
        <dbReference type="ChEBI" id="CHEBI:15378"/>
        <dbReference type="ChEBI" id="CHEBI:17544"/>
        <dbReference type="ChEBI" id="CHEBI:30616"/>
        <dbReference type="ChEBI" id="CHEBI:43474"/>
        <dbReference type="ChEBI" id="CHEBI:58730"/>
        <dbReference type="ChEBI" id="CHEBI:137981"/>
        <dbReference type="ChEBI" id="CHEBI:456216"/>
        <dbReference type="EC" id="6.3.4.18"/>
    </reaction>
</comment>
<dbReference type="PROSITE" id="PS50975">
    <property type="entry name" value="ATP_GRASP"/>
    <property type="match status" value="1"/>
</dbReference>
<dbReference type="NCBIfam" id="NF004679">
    <property type="entry name" value="PRK06019.1-5"/>
    <property type="match status" value="1"/>
</dbReference>
<evidence type="ECO:0000256" key="1">
    <source>
        <dbReference type="ARBA" id="ARBA00022741"/>
    </source>
</evidence>
<reference evidence="7 8" key="1">
    <citation type="submission" date="2023-12" db="EMBL/GenBank/DDBJ databases">
        <title>Genome sequencing and assembly of bacterial species from a model synthetic community.</title>
        <authorList>
            <person name="Hogle S.L."/>
        </authorList>
    </citation>
    <scope>NUCLEOTIDE SEQUENCE [LARGE SCALE GENOMIC DNA]</scope>
    <source>
        <strain evidence="7 8">HAMBI_3031</strain>
    </source>
</reference>
<dbReference type="EMBL" id="CP139960">
    <property type="protein sequence ID" value="WQD38276.1"/>
    <property type="molecule type" value="Genomic_DNA"/>
</dbReference>
<dbReference type="EC" id="6.3.4.18" evidence="4 5"/>
<feature type="binding site" evidence="4">
    <location>
        <begin position="257"/>
        <end position="258"/>
    </location>
    <ligand>
        <name>ATP</name>
        <dbReference type="ChEBI" id="CHEBI:30616"/>
    </ligand>
</feature>
<dbReference type="SUPFAM" id="SSF51246">
    <property type="entry name" value="Rudiment single hybrid motif"/>
    <property type="match status" value="1"/>
</dbReference>
<dbReference type="InterPro" id="IPR054350">
    <property type="entry name" value="PurT/PurK_preATP-grasp"/>
</dbReference>
<comment type="function">
    <text evidence="4">Catalyzes the ATP-dependent conversion of 5-aminoimidazole ribonucleotide (AIR) and HCO(3)(-) to N5-carboxyaminoimidazole ribonucleotide (N5-CAIR).</text>
</comment>
<evidence type="ECO:0000256" key="5">
    <source>
        <dbReference type="RuleBase" id="RU361200"/>
    </source>
</evidence>
<organism evidence="7 8">
    <name type="scientific">Niabella yanshanensis</name>
    <dbReference type="NCBI Taxonomy" id="577386"/>
    <lineage>
        <taxon>Bacteria</taxon>
        <taxon>Pseudomonadati</taxon>
        <taxon>Bacteroidota</taxon>
        <taxon>Chitinophagia</taxon>
        <taxon>Chitinophagales</taxon>
        <taxon>Chitinophagaceae</taxon>
        <taxon>Niabella</taxon>
    </lineage>
</organism>
<sequence>MQKIGILGGGQLGRMLLQAAANYPVTTYVLENDAHSPAAHLCHYFTKGDIRNFDDVYNFGKDLDAITIEIENVNIEALEKLEQEGKVIFPKPAVLKIICNKAAQKNYYTEHKIPTSPYVLTHNIDDLAQQTEFLPAVHKLAEGGYDGKGVQVINDESDIAKGFDALSVLEKKVNIAKEIAMMIAVGVDGKIALYPAVEMVFDTSLNLLAFQLCPAEISKEVYYKAEAIALASVKNLNSPGIFAVEMFVTPDGDVLVNEMAPRVHNSGHHTIEAHYSSQFDMLWRIMLQYPLGSTDPIQSSLMQNIIGAEGYSGAAHYEGLEEMLKIENAFFHIYGKAETKPGRKMGHVTIVSNEKADLLHKANRIKHNLSVVSKK</sequence>
<dbReference type="InterPro" id="IPR011054">
    <property type="entry name" value="Rudment_hybrid_motif"/>
</dbReference>
<dbReference type="InterPro" id="IPR016185">
    <property type="entry name" value="PreATP-grasp_dom_sf"/>
</dbReference>
<keyword evidence="3 4" id="KW-0067">ATP-binding</keyword>
<dbReference type="SUPFAM" id="SSF52440">
    <property type="entry name" value="PreATP-grasp domain"/>
    <property type="match status" value="1"/>
</dbReference>
<dbReference type="InterPro" id="IPR003135">
    <property type="entry name" value="ATP-grasp_carboxylate-amine"/>
</dbReference>
<comment type="subunit">
    <text evidence="4 5">Homodimer.</text>
</comment>